<dbReference type="GO" id="GO:0005975">
    <property type="term" value="P:carbohydrate metabolic process"/>
    <property type="evidence" value="ECO:0007669"/>
    <property type="project" value="InterPro"/>
</dbReference>
<feature type="site" description="Important for catalytic activity against all substrates" evidence="7">
    <location>
        <position position="621"/>
    </location>
</feature>
<feature type="signal peptide" evidence="9">
    <location>
        <begin position="1"/>
        <end position="20"/>
    </location>
</feature>
<comment type="similarity">
    <text evidence="2">Belongs to the polysaccharide lyase 8 family.</text>
</comment>
<evidence type="ECO:0000313" key="15">
    <source>
        <dbReference type="Proteomes" id="UP000007820"/>
    </source>
</evidence>
<evidence type="ECO:0000313" key="16">
    <source>
        <dbReference type="Proteomes" id="UP000010862"/>
    </source>
</evidence>
<dbReference type="Gene3D" id="2.70.98.10">
    <property type="match status" value="1"/>
</dbReference>
<evidence type="ECO:0000256" key="8">
    <source>
        <dbReference type="PIRSR" id="PIRSR034515-3"/>
    </source>
</evidence>
<feature type="site" description="Important for catalytic activity against dermatan sulfate substrate" evidence="7">
    <location>
        <position position="351"/>
    </location>
</feature>
<evidence type="ECO:0000256" key="9">
    <source>
        <dbReference type="SAM" id="SignalP"/>
    </source>
</evidence>
<evidence type="ECO:0000259" key="10">
    <source>
        <dbReference type="Pfam" id="PF02278"/>
    </source>
</evidence>
<dbReference type="Proteomes" id="UP000007820">
    <property type="component" value="Unassembled WGS sequence"/>
</dbReference>
<dbReference type="Gene3D" id="1.50.10.100">
    <property type="entry name" value="Chondroitin AC/alginate lyase"/>
    <property type="match status" value="1"/>
</dbReference>
<protein>
    <submittedName>
        <fullName evidence="14">Chondroitinase</fullName>
    </submittedName>
    <submittedName>
        <fullName evidence="13">Polysaccharide lyase family 8</fullName>
    </submittedName>
</protein>
<dbReference type="PIRSF" id="PIRSF034515">
    <property type="entry name" value="Chondroitinase"/>
    <property type="match status" value="1"/>
</dbReference>
<name>F9D2N7_PREDD</name>
<sequence>MKDKLLFLVCLLFCGSMAYAQIVDDDRMFSFERAAKQEMSFLHDATGRLSVSDAHFKNGSHSLCWDYQGQGVLSLKKKLRFEAKDATGRDNYLSAFIVWVYNEKPQADSIVFRFLKDGRTCCSFPMYVNFKGWRGVWVCYERDMQGHPVEGMNEMRIQAPSIKGRIFFDHLITAVKVDARQQTPDCQVPFVNNKNTNHWLQVYNNSMLKPDIALTPLTAQERQEMKAIEGRYRDLIFAPGKLYNKVKQELHSDFAKYDIKEKGGNVTGKGIWFVRHAEAYERMVTPWDKELLTRTGFEMGAYFTLMKKIAIAYNKADNDDDREDMADMFLKMYDHITDQGVAYGSCWGNIHHYGYSLREMYPAYFLMKDVLRKAGKLAEAERTMIWYAQTNEVYIRPVINGMDMDTFNTAASGCMASILLMEDSPEKVQYLRSMARWLDWGARPAQGLMDSFKSDGSAYHHCNNYPAYAVGGLNGVTQMIYMLSGTSFAVGQLAHETVKKALLAMRFYCNRNHFPLSMSGRHPDGMGHLTPVHYALMAFSGTPDKKSTIDPEMGAAFIRLMPEPKSALERKFFSRLQGTGIKAEIDPEGNMALGYACVGVQRRQNWAAVVRGHSRYLWAAEHYVGENLYGRYMAHGCLQILTAPLGQTVTPLTSGWQEPGFDWNRIPGTTTIHLPYEDLKAKIRNIDISAGVEEMLLSDESFAGGLSQVGQNGNFAMKLHEHDKYNGSLHARKSWHAVDGLIVCLGSNICDTVKTHPTETTVFQLTVDGSEAHNFWDAAPREGHVWMDPAGTGYYTPGNPVFDKAYPQHSVDQGTGQPTQADWVSLTYNHGMAPHDAGYEYAVMPQTTKEDMQAFAAQPTYEVLQCDSMAHVVRFKGQNTVSYVLFETPRTLLPGSILAKADTSCLVMVKQFSRTQALLTVAQPDLALYRGKSDDAYDRQGRRKELSVYGRKWRDDPSLDIPVSITLLGSWAVNTPGVCTEVSRDKKTTVLRFLCSEGKSYDVALQARKD</sequence>
<dbReference type="EMBL" id="AFPW01000015">
    <property type="protein sequence ID" value="EGQ15354.1"/>
    <property type="molecule type" value="Genomic_DNA"/>
</dbReference>
<feature type="site" description="Transition state stabilizer" evidence="7">
    <location>
        <position position="521"/>
    </location>
</feature>
<dbReference type="InterPro" id="IPR008929">
    <property type="entry name" value="Chondroitin_lyas"/>
</dbReference>
<evidence type="ECO:0000256" key="6">
    <source>
        <dbReference type="PIRSR" id="PIRSR034515-1"/>
    </source>
</evidence>
<dbReference type="PANTHER" id="PTHR37322">
    <property type="match status" value="1"/>
</dbReference>
<dbReference type="SUPFAM" id="SSF49785">
    <property type="entry name" value="Galactose-binding domain-like"/>
    <property type="match status" value="1"/>
</dbReference>
<evidence type="ECO:0000256" key="4">
    <source>
        <dbReference type="ARBA" id="ARBA00022837"/>
    </source>
</evidence>
<dbReference type="InterPro" id="IPR011071">
    <property type="entry name" value="Lyase_8-like_C"/>
</dbReference>
<dbReference type="EMBL" id="CP003368">
    <property type="protein sequence ID" value="AGB28568.1"/>
    <property type="molecule type" value="Genomic_DNA"/>
</dbReference>
<dbReference type="Gene3D" id="2.60.220.10">
    <property type="entry name" value="Polysaccharide lyase family 8-like, C-terminal"/>
    <property type="match status" value="1"/>
</dbReference>
<keyword evidence="16" id="KW-1185">Reference proteome</keyword>
<dbReference type="SUPFAM" id="SSF49863">
    <property type="entry name" value="Hyaluronate lyase-like, C-terminal domain"/>
    <property type="match status" value="1"/>
</dbReference>
<dbReference type="Pfam" id="PF02278">
    <property type="entry name" value="Lyase_8"/>
    <property type="match status" value="1"/>
</dbReference>
<organism evidence="14 15">
    <name type="scientific">Prevotella dentalis (strain ATCC 49559 / DSM 3688 / JCM 13448 / NCTC 12043 / ES 2772)</name>
    <name type="common">Mitsuokella dentalis</name>
    <dbReference type="NCBI Taxonomy" id="908937"/>
    <lineage>
        <taxon>Bacteria</taxon>
        <taxon>Pseudomonadati</taxon>
        <taxon>Bacteroidota</taxon>
        <taxon>Bacteroidia</taxon>
        <taxon>Bacteroidales</taxon>
        <taxon>Prevotellaceae</taxon>
        <taxon>Prevotella</taxon>
    </lineage>
</organism>
<reference evidence="13" key="2">
    <citation type="submission" date="2012-02" db="EMBL/GenBank/DDBJ databases">
        <title>Complete sequence of chromosome 1 of Prevotella dentalis DSM 3688.</title>
        <authorList>
            <consortium name="US DOE Joint Genome Institute (JGI-PGF)"/>
            <person name="Lucas S."/>
            <person name="Copeland A."/>
            <person name="Lapidus A."/>
            <person name="Glavina del Rio T."/>
            <person name="Dalin E."/>
            <person name="Tice H."/>
            <person name="Bruce D."/>
            <person name="Goodwin L."/>
            <person name="Pitluck S."/>
            <person name="Peters L."/>
            <person name="Mikhailova N."/>
            <person name="Chertkov O."/>
            <person name="Kyrpides N."/>
            <person name="Mavromatis K."/>
            <person name="Ivanova N."/>
            <person name="Brettin T."/>
            <person name="Detter J.C."/>
            <person name="Han C."/>
            <person name="Larimer F."/>
            <person name="Land M."/>
            <person name="Hauser L."/>
            <person name="Markowitz V."/>
            <person name="Cheng J.-F."/>
            <person name="Hugenholtz P."/>
            <person name="Woyke T."/>
            <person name="Wu D."/>
            <person name="Gronow S."/>
            <person name="Wellnitz S."/>
            <person name="Brambilla E."/>
            <person name="Klenk H.-P."/>
            <person name="Eisen J.A."/>
        </authorList>
    </citation>
    <scope>NUCLEOTIDE SEQUENCE</scope>
    <source>
        <strain evidence="13">DSM 3688</strain>
    </source>
</reference>
<evidence type="ECO:0000313" key="14">
    <source>
        <dbReference type="EMBL" id="EGQ15354.1"/>
    </source>
</evidence>
<dbReference type="eggNOG" id="COG5492">
    <property type="taxonomic scope" value="Bacteria"/>
</dbReference>
<dbReference type="GO" id="GO:0046872">
    <property type="term" value="F:metal ion binding"/>
    <property type="evidence" value="ECO:0007669"/>
    <property type="project" value="UniProtKB-KW"/>
</dbReference>
<gene>
    <name evidence="13" type="ordered locus">Prede_1246</name>
    <name evidence="14" type="ORF">HMPREF9136_1115</name>
</gene>
<feature type="binding site" evidence="8">
    <location>
        <position position="169"/>
    </location>
    <ligand>
        <name>Ca(2+)</name>
        <dbReference type="ChEBI" id="CHEBI:29108"/>
    </ligand>
</feature>
<dbReference type="RefSeq" id="WP_005845113.1">
    <property type="nucleotide sequence ID" value="NC_019960.1"/>
</dbReference>
<dbReference type="Proteomes" id="UP000010862">
    <property type="component" value="Chromosome 1"/>
</dbReference>
<evidence type="ECO:0000256" key="2">
    <source>
        <dbReference type="ARBA" id="ARBA00006699"/>
    </source>
</evidence>
<dbReference type="InterPro" id="IPR015176">
    <property type="entry name" value="Lyase_N"/>
</dbReference>
<dbReference type="InterPro" id="IPR008979">
    <property type="entry name" value="Galactose-bd-like_sf"/>
</dbReference>
<dbReference type="PATRIC" id="fig|908937.9.peg.1296"/>
<feature type="chain" id="PRO_5007914398" evidence="9">
    <location>
        <begin position="21"/>
        <end position="1010"/>
    </location>
</feature>
<dbReference type="Pfam" id="PF09093">
    <property type="entry name" value="Lyase_catalyt"/>
    <property type="match status" value="1"/>
</dbReference>
<feature type="binding site" evidence="8">
    <location>
        <position position="32"/>
    </location>
    <ligand>
        <name>Ca(2+)</name>
        <dbReference type="ChEBI" id="CHEBI:29108"/>
    </ligand>
</feature>
<dbReference type="InterPro" id="IPR003159">
    <property type="entry name" value="Lyase_8_central_dom"/>
</dbReference>
<dbReference type="AlphaFoldDB" id="F9D2N7"/>
<dbReference type="PANTHER" id="PTHR37322:SF3">
    <property type="entry name" value="CHONDROITIN SULFATE ABC EXOLYASE"/>
    <property type="match status" value="1"/>
</dbReference>
<proteinExistence type="inferred from homology"/>
<dbReference type="InterPro" id="IPR024200">
    <property type="entry name" value="Chondroitinase_ABC_I"/>
</dbReference>
<accession>F9D2N7</accession>
<dbReference type="STRING" id="908937.Prede_1246"/>
<keyword evidence="8" id="KW-0479">Metal-binding</keyword>
<feature type="domain" description="Lyase N-terminal" evidence="11">
    <location>
        <begin position="25"/>
        <end position="190"/>
    </location>
</feature>
<feature type="domain" description="Lyase catalytic" evidence="12">
    <location>
        <begin position="212"/>
        <end position="566"/>
    </location>
</feature>
<dbReference type="InterPro" id="IPR015177">
    <property type="entry name" value="Lyase_catalyt"/>
</dbReference>
<dbReference type="GO" id="GO:0030246">
    <property type="term" value="F:carbohydrate binding"/>
    <property type="evidence" value="ECO:0007669"/>
    <property type="project" value="InterPro"/>
</dbReference>
<reference evidence="16" key="3">
    <citation type="submission" date="2012-02" db="EMBL/GenBank/DDBJ databases">
        <title>Complete sequence of chromosome 1 of Prevotella dentalis DSM 3688.</title>
        <authorList>
            <person name="Lucas S."/>
            <person name="Copeland A."/>
            <person name="Lapidus A."/>
            <person name="Glavina del Rio T."/>
            <person name="Dalin E."/>
            <person name="Tice H."/>
            <person name="Bruce D."/>
            <person name="Goodwin L."/>
            <person name="Pitluck S."/>
            <person name="Peters L."/>
            <person name="Mikhailova N."/>
            <person name="Chertkov O."/>
            <person name="Kyrpides N."/>
            <person name="Mavromatis K."/>
            <person name="Ivanova N."/>
            <person name="Brettin T."/>
            <person name="Detter J.C."/>
            <person name="Han C."/>
            <person name="Larimer F."/>
            <person name="Land M."/>
            <person name="Hauser L."/>
            <person name="Markowitz V."/>
            <person name="Cheng J.-F."/>
            <person name="Hugenholtz P."/>
            <person name="Woyke T."/>
            <person name="Wu D."/>
            <person name="Gronow S."/>
            <person name="Wellnitz S."/>
            <person name="Brambilla E."/>
            <person name="Klenk H.-P."/>
            <person name="Eisen J.A."/>
        </authorList>
    </citation>
    <scope>NUCLEOTIDE SEQUENCE [LARGE SCALE GENOMIC DNA]</scope>
    <source>
        <strain evidence="16">ATCC 49559 / DSM 3688 / JCM 13448 / NCTC 12043 / ES 2772</strain>
    </source>
</reference>
<dbReference type="InterPro" id="IPR039174">
    <property type="entry name" value="Chondroitin_ABC_lyase"/>
</dbReference>
<comment type="cofactor">
    <cofactor evidence="1">
        <name>Ca(2+)</name>
        <dbReference type="ChEBI" id="CHEBI:29108"/>
    </cofactor>
</comment>
<dbReference type="GO" id="GO:0034000">
    <property type="term" value="F:chondroitin-sulfate-ABC endolyase activity"/>
    <property type="evidence" value="ECO:0007669"/>
    <property type="project" value="InterPro"/>
</dbReference>
<dbReference type="InterPro" id="IPR014718">
    <property type="entry name" value="GH-type_carb-bd"/>
</dbReference>
<reference evidence="14 15" key="1">
    <citation type="submission" date="2011-04" db="EMBL/GenBank/DDBJ databases">
        <authorList>
            <person name="Muzny D."/>
            <person name="Qin X."/>
            <person name="Deng J."/>
            <person name="Jiang H."/>
            <person name="Liu Y."/>
            <person name="Qu J."/>
            <person name="Song X.-Z."/>
            <person name="Zhang L."/>
            <person name="Thornton R."/>
            <person name="Coyle M."/>
            <person name="Francisco L."/>
            <person name="Jackson L."/>
            <person name="Javaid M."/>
            <person name="Korchina V."/>
            <person name="Kovar C."/>
            <person name="Mata R."/>
            <person name="Mathew T."/>
            <person name="Ngo R."/>
            <person name="Nguyen L."/>
            <person name="Nguyen N."/>
            <person name="Okwuonu G."/>
            <person name="Ongeri F."/>
            <person name="Pham C."/>
            <person name="Simmons D."/>
            <person name="Wilczek-Boney K."/>
            <person name="Hale W."/>
            <person name="Jakkamsetti A."/>
            <person name="Pham P."/>
            <person name="Ruth R."/>
            <person name="San Lucas F."/>
            <person name="Warren J."/>
            <person name="Zhang J."/>
            <person name="Zhao Z."/>
            <person name="Zhou C."/>
            <person name="Zhu D."/>
            <person name="Lee S."/>
            <person name="Bess C."/>
            <person name="Blankenburg K."/>
            <person name="Forbes L."/>
            <person name="Fu Q."/>
            <person name="Gubbala S."/>
            <person name="Hirani K."/>
            <person name="Jayaseelan J.C."/>
            <person name="Lara F."/>
            <person name="Munidasa M."/>
            <person name="Palculict T."/>
            <person name="Patil S."/>
            <person name="Pu L.-L."/>
            <person name="Saada N."/>
            <person name="Tang L."/>
            <person name="Weissenberger G."/>
            <person name="Zhu Y."/>
            <person name="Hemphill L."/>
            <person name="Shang Y."/>
            <person name="Youmans B."/>
            <person name="Ayvaz T."/>
            <person name="Ross M."/>
            <person name="Santibanez J."/>
            <person name="Aqrawi P."/>
            <person name="Gross S."/>
            <person name="Joshi V."/>
            <person name="Fowler G."/>
            <person name="Nazareth L."/>
            <person name="Reid J."/>
            <person name="Worley K."/>
            <person name="Petrosino J."/>
            <person name="Highlander S."/>
            <person name="Gibbs R."/>
        </authorList>
    </citation>
    <scope>NUCLEOTIDE SEQUENCE [LARGE SCALE GENOMIC DNA]</scope>
    <source>
        <strain evidence="14 15">DSM 3688</strain>
    </source>
</reference>
<evidence type="ECO:0000256" key="5">
    <source>
        <dbReference type="ARBA" id="ARBA00023239"/>
    </source>
</evidence>
<dbReference type="KEGG" id="pdt:Prede_1246"/>
<dbReference type="Pfam" id="PF09092">
    <property type="entry name" value="Lyase_N"/>
    <property type="match status" value="1"/>
</dbReference>
<keyword evidence="5 13" id="KW-0456">Lyase</keyword>
<dbReference type="SUPFAM" id="SSF74650">
    <property type="entry name" value="Galactose mutarotase-like"/>
    <property type="match status" value="1"/>
</dbReference>
<evidence type="ECO:0000256" key="3">
    <source>
        <dbReference type="ARBA" id="ARBA00011245"/>
    </source>
</evidence>
<feature type="domain" description="Polysaccharide lyase family 8 central" evidence="10">
    <location>
        <begin position="600"/>
        <end position="847"/>
    </location>
</feature>
<dbReference type="Gene3D" id="2.60.120.430">
    <property type="entry name" value="Galactose-binding lectin"/>
    <property type="match status" value="1"/>
</dbReference>
<dbReference type="HOGENOM" id="CLU_011258_0_0_10"/>
<evidence type="ECO:0000259" key="12">
    <source>
        <dbReference type="Pfam" id="PF09093"/>
    </source>
</evidence>
<feature type="active site" description="Proton donor" evidence="6">
    <location>
        <position position="468"/>
    </location>
</feature>
<evidence type="ECO:0000256" key="1">
    <source>
        <dbReference type="ARBA" id="ARBA00001913"/>
    </source>
</evidence>
<dbReference type="GO" id="GO:0042597">
    <property type="term" value="C:periplasmic space"/>
    <property type="evidence" value="ECO:0007669"/>
    <property type="project" value="TreeGrafter"/>
</dbReference>
<feature type="active site" description="Proton donor" evidence="6">
    <location>
        <position position="461"/>
    </location>
</feature>
<dbReference type="GO" id="GO:0006027">
    <property type="term" value="P:glycosaminoglycan catabolic process"/>
    <property type="evidence" value="ECO:0007669"/>
    <property type="project" value="InterPro"/>
</dbReference>
<comment type="subunit">
    <text evidence="3">Monomer.</text>
</comment>
<evidence type="ECO:0000259" key="11">
    <source>
        <dbReference type="Pfam" id="PF09092"/>
    </source>
</evidence>
<dbReference type="SUPFAM" id="SSF48230">
    <property type="entry name" value="Chondroitin AC/alginate lyase"/>
    <property type="match status" value="1"/>
</dbReference>
<feature type="site" description="Important for catalytic activity against all substrates" evidence="7">
    <location>
        <position position="180"/>
    </location>
</feature>
<dbReference type="InterPro" id="IPR011013">
    <property type="entry name" value="Gal_mutarotase_sf_dom"/>
</dbReference>
<keyword evidence="9" id="KW-0732">Signal</keyword>
<feature type="active site" description="Proton acceptor" evidence="6">
    <location>
        <position position="352"/>
    </location>
</feature>
<feature type="binding site" evidence="8">
    <location>
        <position position="30"/>
    </location>
    <ligand>
        <name>Ca(2+)</name>
        <dbReference type="ChEBI" id="CHEBI:29108"/>
    </ligand>
</feature>
<keyword evidence="4 8" id="KW-0106">Calcium</keyword>
<feature type="binding site" evidence="8">
    <location>
        <position position="61"/>
    </location>
    <ligand>
        <name>Ca(2+)</name>
        <dbReference type="ChEBI" id="CHEBI:29108"/>
    </ligand>
</feature>
<evidence type="ECO:0000313" key="13">
    <source>
        <dbReference type="EMBL" id="AGB28568.1"/>
    </source>
</evidence>
<dbReference type="GO" id="GO:0005576">
    <property type="term" value="C:extracellular region"/>
    <property type="evidence" value="ECO:0007669"/>
    <property type="project" value="InterPro"/>
</dbReference>
<dbReference type="OrthoDB" id="6394136at2"/>
<evidence type="ECO:0000256" key="7">
    <source>
        <dbReference type="PIRSR" id="PIRSR034515-2"/>
    </source>
</evidence>